<dbReference type="InterPro" id="IPR036465">
    <property type="entry name" value="vWFA_dom_sf"/>
</dbReference>
<dbReference type="EMBL" id="JAPWTJ010000186">
    <property type="protein sequence ID" value="KAJ8981374.1"/>
    <property type="molecule type" value="Genomic_DNA"/>
</dbReference>
<feature type="domain" description="VWFA" evidence="1">
    <location>
        <begin position="25"/>
        <end position="177"/>
    </location>
</feature>
<keyword evidence="3" id="KW-1185">Reference proteome</keyword>
<protein>
    <recommendedName>
        <fullName evidence="1">VWFA domain-containing protein</fullName>
    </recommendedName>
</protein>
<proteinExistence type="predicted"/>
<dbReference type="PANTHER" id="PTHR10338">
    <property type="entry name" value="INTER-ALPHA-TRYPSIN INHIBITOR HEAVY CHAIN FAMILY MEMBER"/>
    <property type="match status" value="1"/>
</dbReference>
<name>A0ABQ9JTZ8_9CUCU</name>
<sequence length="208" mass="23573">MYILLQDGYFVHFFAPNDLDPLPKHVLFVLDTSGSMHGRKIKQLKDAMMSILDQMRTNDMISIVEFSFNVLVWDINSQNSTTLGEFKDFKDPFPQLSETRVPPPTVVSKETINKAKKVVENIHADGGTFIIGGLEVALYLVKLGHKQNILEKHQPIIVFLTDGDPNIGLSSTEEIVEVNILSCPFARTFYVWINIKLYLTFNTILTVN</sequence>
<dbReference type="PROSITE" id="PS50234">
    <property type="entry name" value="VWFA"/>
    <property type="match status" value="1"/>
</dbReference>
<comment type="caution">
    <text evidence="2">The sequence shown here is derived from an EMBL/GenBank/DDBJ whole genome shotgun (WGS) entry which is preliminary data.</text>
</comment>
<dbReference type="Gene3D" id="3.40.50.410">
    <property type="entry name" value="von Willebrand factor, type A domain"/>
    <property type="match status" value="1"/>
</dbReference>
<dbReference type="Pfam" id="PF13519">
    <property type="entry name" value="VWA_2"/>
    <property type="match status" value="1"/>
</dbReference>
<dbReference type="InterPro" id="IPR002035">
    <property type="entry name" value="VWF_A"/>
</dbReference>
<evidence type="ECO:0000259" key="1">
    <source>
        <dbReference type="PROSITE" id="PS50234"/>
    </source>
</evidence>
<dbReference type="SUPFAM" id="SSF53300">
    <property type="entry name" value="vWA-like"/>
    <property type="match status" value="1"/>
</dbReference>
<evidence type="ECO:0000313" key="3">
    <source>
        <dbReference type="Proteomes" id="UP001162164"/>
    </source>
</evidence>
<dbReference type="Proteomes" id="UP001162164">
    <property type="component" value="Unassembled WGS sequence"/>
</dbReference>
<evidence type="ECO:0000313" key="2">
    <source>
        <dbReference type="EMBL" id="KAJ8981374.1"/>
    </source>
</evidence>
<dbReference type="PANTHER" id="PTHR10338:SF108">
    <property type="entry name" value="INTER-ALPHA-TRYPSIN INHIBITOR HEAVY CHAIN H4-LIKE PROTEIN"/>
    <property type="match status" value="1"/>
</dbReference>
<gene>
    <name evidence="2" type="ORF">NQ317_000241</name>
</gene>
<organism evidence="2 3">
    <name type="scientific">Molorchus minor</name>
    <dbReference type="NCBI Taxonomy" id="1323400"/>
    <lineage>
        <taxon>Eukaryota</taxon>
        <taxon>Metazoa</taxon>
        <taxon>Ecdysozoa</taxon>
        <taxon>Arthropoda</taxon>
        <taxon>Hexapoda</taxon>
        <taxon>Insecta</taxon>
        <taxon>Pterygota</taxon>
        <taxon>Neoptera</taxon>
        <taxon>Endopterygota</taxon>
        <taxon>Coleoptera</taxon>
        <taxon>Polyphaga</taxon>
        <taxon>Cucujiformia</taxon>
        <taxon>Chrysomeloidea</taxon>
        <taxon>Cerambycidae</taxon>
        <taxon>Lamiinae</taxon>
        <taxon>Monochamini</taxon>
        <taxon>Molorchus</taxon>
    </lineage>
</organism>
<dbReference type="InterPro" id="IPR050934">
    <property type="entry name" value="ITIH"/>
</dbReference>
<reference evidence="2" key="1">
    <citation type="journal article" date="2023" name="Insect Mol. Biol.">
        <title>Genome sequencing provides insights into the evolution of gene families encoding plant cell wall-degrading enzymes in longhorned beetles.</title>
        <authorList>
            <person name="Shin N.R."/>
            <person name="Okamura Y."/>
            <person name="Kirsch R."/>
            <person name="Pauchet Y."/>
        </authorList>
    </citation>
    <scope>NUCLEOTIDE SEQUENCE</scope>
    <source>
        <strain evidence="2">MMC_N1</strain>
    </source>
</reference>
<dbReference type="Pfam" id="PF13768">
    <property type="entry name" value="VWA_3"/>
    <property type="match status" value="1"/>
</dbReference>
<accession>A0ABQ9JTZ8</accession>